<dbReference type="InterPro" id="IPR000551">
    <property type="entry name" value="MerR-type_HTH_dom"/>
</dbReference>
<keyword evidence="1" id="KW-0678">Repressor</keyword>
<protein>
    <submittedName>
        <fullName evidence="6">MerR family DNA-binding protein</fullName>
    </submittedName>
</protein>
<dbReference type="PRINTS" id="PR00040">
    <property type="entry name" value="HTHMERR"/>
</dbReference>
<name>A0ABT6CNE7_9SPHN</name>
<organism evidence="6 7">
    <name type="scientific">Novosphingobium cyanobacteriorum</name>
    <dbReference type="NCBI Taxonomy" id="3024215"/>
    <lineage>
        <taxon>Bacteria</taxon>
        <taxon>Pseudomonadati</taxon>
        <taxon>Pseudomonadota</taxon>
        <taxon>Alphaproteobacteria</taxon>
        <taxon>Sphingomonadales</taxon>
        <taxon>Sphingomonadaceae</taxon>
        <taxon>Novosphingobium</taxon>
    </lineage>
</organism>
<keyword evidence="2" id="KW-0805">Transcription regulation</keyword>
<keyword evidence="4" id="KW-0804">Transcription</keyword>
<proteinExistence type="predicted"/>
<keyword evidence="7" id="KW-1185">Reference proteome</keyword>
<evidence type="ECO:0000256" key="4">
    <source>
        <dbReference type="ARBA" id="ARBA00023163"/>
    </source>
</evidence>
<dbReference type="EMBL" id="JAROCY010000027">
    <property type="protein sequence ID" value="MDF8335436.1"/>
    <property type="molecule type" value="Genomic_DNA"/>
</dbReference>
<dbReference type="InterPro" id="IPR047057">
    <property type="entry name" value="MerR_fam"/>
</dbReference>
<dbReference type="SUPFAM" id="SSF46955">
    <property type="entry name" value="Putative DNA-binding domain"/>
    <property type="match status" value="1"/>
</dbReference>
<dbReference type="InterPro" id="IPR015358">
    <property type="entry name" value="Tscrpt_reg_MerR_DNA-bd"/>
</dbReference>
<dbReference type="Gene3D" id="1.10.1660.10">
    <property type="match status" value="1"/>
</dbReference>
<evidence type="ECO:0000313" key="7">
    <source>
        <dbReference type="Proteomes" id="UP001222770"/>
    </source>
</evidence>
<dbReference type="Pfam" id="PF09278">
    <property type="entry name" value="MerR-DNA-bind"/>
    <property type="match status" value="1"/>
</dbReference>
<dbReference type="PROSITE" id="PS50937">
    <property type="entry name" value="HTH_MERR_2"/>
    <property type="match status" value="1"/>
</dbReference>
<evidence type="ECO:0000256" key="2">
    <source>
        <dbReference type="ARBA" id="ARBA00023015"/>
    </source>
</evidence>
<dbReference type="PANTHER" id="PTHR30204:SF69">
    <property type="entry name" value="MERR-FAMILY TRANSCRIPTIONAL REGULATOR"/>
    <property type="match status" value="1"/>
</dbReference>
<dbReference type="Proteomes" id="UP001222770">
    <property type="component" value="Unassembled WGS sequence"/>
</dbReference>
<sequence length="133" mass="14230">MALTIAELAHAGGVGVETVRFYQRKGLLPDPRPGRKMRSAGIRHYGAGDVRTLRFIRGAQGAGFTLAEIAELLALDSGTDRPRVRALANARLEMIDAQIAALKQARKALRRLTKECAHGEAGPCPIIAAFEAG</sequence>
<accession>A0ABT6CNE7</accession>
<keyword evidence="3 6" id="KW-0238">DNA-binding</keyword>
<reference evidence="6 7" key="1">
    <citation type="submission" date="2023-03" db="EMBL/GenBank/DDBJ databases">
        <title>Novosphingobium cyanobacteriorum sp. nov., isolated from a eutrophic reservoir during the Microcystis bloom period.</title>
        <authorList>
            <person name="Kang M."/>
            <person name="Le V."/>
            <person name="Ko S.-R."/>
            <person name="Lee S.-A."/>
            <person name="Ahn C.-Y."/>
        </authorList>
    </citation>
    <scope>NUCLEOTIDE SEQUENCE [LARGE SCALE GENOMIC DNA]</scope>
    <source>
        <strain evidence="6 7">HBC54</strain>
    </source>
</reference>
<evidence type="ECO:0000256" key="1">
    <source>
        <dbReference type="ARBA" id="ARBA00022491"/>
    </source>
</evidence>
<dbReference type="InterPro" id="IPR009061">
    <property type="entry name" value="DNA-bd_dom_put_sf"/>
</dbReference>
<evidence type="ECO:0000256" key="3">
    <source>
        <dbReference type="ARBA" id="ARBA00023125"/>
    </source>
</evidence>
<feature type="domain" description="HTH merR-type" evidence="5">
    <location>
        <begin position="2"/>
        <end position="75"/>
    </location>
</feature>
<dbReference type="GO" id="GO:0003677">
    <property type="term" value="F:DNA binding"/>
    <property type="evidence" value="ECO:0007669"/>
    <property type="project" value="UniProtKB-KW"/>
</dbReference>
<evidence type="ECO:0000313" key="6">
    <source>
        <dbReference type="EMBL" id="MDF8335436.1"/>
    </source>
</evidence>
<comment type="caution">
    <text evidence="6">The sequence shown here is derived from an EMBL/GenBank/DDBJ whole genome shotgun (WGS) entry which is preliminary data.</text>
</comment>
<evidence type="ECO:0000259" key="5">
    <source>
        <dbReference type="PROSITE" id="PS50937"/>
    </source>
</evidence>
<dbReference type="Pfam" id="PF00376">
    <property type="entry name" value="MerR"/>
    <property type="match status" value="1"/>
</dbReference>
<gene>
    <name evidence="6" type="ORF">POM99_19690</name>
</gene>
<dbReference type="RefSeq" id="WP_277280398.1">
    <property type="nucleotide sequence ID" value="NZ_JAROCY010000027.1"/>
</dbReference>
<dbReference type="PANTHER" id="PTHR30204">
    <property type="entry name" value="REDOX-CYCLING DRUG-SENSING TRANSCRIPTIONAL ACTIVATOR SOXR"/>
    <property type="match status" value="1"/>
</dbReference>
<dbReference type="SMART" id="SM00422">
    <property type="entry name" value="HTH_MERR"/>
    <property type="match status" value="1"/>
</dbReference>